<keyword evidence="4" id="KW-0547">Nucleotide-binding</keyword>
<proteinExistence type="inferred from homology"/>
<keyword evidence="5" id="KW-1133">Transmembrane helix</keyword>
<feature type="transmembrane region" description="Helical" evidence="5">
    <location>
        <begin position="35"/>
        <end position="57"/>
    </location>
</feature>
<dbReference type="VEuPathDB" id="VectorBase:CSON009347"/>
<evidence type="ECO:0000313" key="6">
    <source>
        <dbReference type="EMBL" id="SSX23615.1"/>
    </source>
</evidence>
<dbReference type="Gene3D" id="3.30.420.40">
    <property type="match status" value="1"/>
</dbReference>
<evidence type="ECO:0000256" key="2">
    <source>
        <dbReference type="ARBA" id="ARBA00022801"/>
    </source>
</evidence>
<comment type="similarity">
    <text evidence="1">Belongs to the GDA1/CD39 NTPase family.</text>
</comment>
<dbReference type="InterPro" id="IPR000407">
    <property type="entry name" value="GDA1_CD39_NTPase"/>
</dbReference>
<keyword evidence="2" id="KW-0378">Hydrolase</keyword>
<reference evidence="6" key="1">
    <citation type="submission" date="2018-07" db="EMBL/GenBank/DDBJ databases">
        <authorList>
            <person name="Quirk P.G."/>
            <person name="Krulwich T.A."/>
        </authorList>
    </citation>
    <scope>NUCLEOTIDE SEQUENCE</scope>
</reference>
<dbReference type="AlphaFoldDB" id="A0A336M055"/>
<organism evidence="6">
    <name type="scientific">Culicoides sonorensis</name>
    <name type="common">Biting midge</name>
    <dbReference type="NCBI Taxonomy" id="179676"/>
    <lineage>
        <taxon>Eukaryota</taxon>
        <taxon>Metazoa</taxon>
        <taxon>Ecdysozoa</taxon>
        <taxon>Arthropoda</taxon>
        <taxon>Hexapoda</taxon>
        <taxon>Insecta</taxon>
        <taxon>Pterygota</taxon>
        <taxon>Neoptera</taxon>
        <taxon>Endopterygota</taxon>
        <taxon>Diptera</taxon>
        <taxon>Nematocera</taxon>
        <taxon>Chironomoidea</taxon>
        <taxon>Ceratopogonidae</taxon>
        <taxon>Ceratopogoninae</taxon>
        <taxon>Culicoides</taxon>
        <taxon>Monoculicoides</taxon>
    </lineage>
</organism>
<dbReference type="OMA" id="WTCRIKE"/>
<dbReference type="CDD" id="cd24046">
    <property type="entry name" value="ASKHA_NBD_NTPDase5-like"/>
    <property type="match status" value="1"/>
</dbReference>
<evidence type="ECO:0000256" key="4">
    <source>
        <dbReference type="PIRSR" id="PIRSR600407-2"/>
    </source>
</evidence>
<dbReference type="Gene3D" id="3.30.420.150">
    <property type="entry name" value="Exopolyphosphatase. Domain 2"/>
    <property type="match status" value="1"/>
</dbReference>
<keyword evidence="5" id="KW-0472">Membrane</keyword>
<evidence type="ECO:0000256" key="3">
    <source>
        <dbReference type="PIRSR" id="PIRSR600407-1"/>
    </source>
</evidence>
<dbReference type="PANTHER" id="PTHR11782:SF127">
    <property type="entry name" value="NTPASE, ISOFORM F"/>
    <property type="match status" value="1"/>
</dbReference>
<keyword evidence="5" id="KW-0812">Transmembrane</keyword>
<keyword evidence="4" id="KW-0067">ATP-binding</keyword>
<dbReference type="PANTHER" id="PTHR11782">
    <property type="entry name" value="ADENOSINE/GUANOSINE DIPHOSPHATASE"/>
    <property type="match status" value="1"/>
</dbReference>
<dbReference type="Pfam" id="PF01150">
    <property type="entry name" value="GDA1_CD39"/>
    <property type="match status" value="1"/>
</dbReference>
<protein>
    <submittedName>
        <fullName evidence="6">CSON009347 protein</fullName>
    </submittedName>
</protein>
<name>A0A336M055_CULSO</name>
<dbReference type="GO" id="GO:0016787">
    <property type="term" value="F:hydrolase activity"/>
    <property type="evidence" value="ECO:0007669"/>
    <property type="project" value="UniProtKB-KW"/>
</dbReference>
<dbReference type="EMBL" id="UFQT01000369">
    <property type="protein sequence ID" value="SSX23615.1"/>
    <property type="molecule type" value="Genomic_DNA"/>
</dbReference>
<evidence type="ECO:0000256" key="5">
    <source>
        <dbReference type="SAM" id="Phobius"/>
    </source>
</evidence>
<feature type="binding site" evidence="4">
    <location>
        <begin position="232"/>
        <end position="236"/>
    </location>
    <ligand>
        <name>ATP</name>
        <dbReference type="ChEBI" id="CHEBI:30616"/>
    </ligand>
</feature>
<evidence type="ECO:0000256" key="1">
    <source>
        <dbReference type="ARBA" id="ARBA00009283"/>
    </source>
</evidence>
<sequence length="460" mass="51210">MPSKNVRQRRMNSEELAKRPLIGGRGKKDAARRSGLQMSFFCLIASISLLIVFFGFYSDVLHPVVDHISGQFGYHNKTKQYAVVIDAGSTGTRVLAFEFHLGYLDGRLVLDKELFKQLKPGLSSFATDHSKAVVQIESLLEEAKKFVPQSKWGITPIVLKATAGLRLLGPEEANNLLEIARKVLSESGFHTNEESVSIMDGTDEGLFSWFTVNFLSGRLSTSNTIAALDLGGGSTQVTYTLTDEKDLSETKEYIHTINVLKRTMNVYTHSYLGLGLMATRNAIFTDTLKKNETVVYSECVNPIIKNRSWIYGGAEYQINGKANPSAKTPQVDFDKCFEKVKHYVKKMAVPKPPSLNKHQIGAFSYYYDRAIETGLVDAITGGETTIKNFHNQAREACASPNTEQPFMCLDLTFITTLLEYGFGLRQQTVLQLYKKLDGHEISWALGCAYNLLTSGRATFA</sequence>
<feature type="active site" description="Proton acceptor" evidence="3">
    <location>
        <position position="204"/>
    </location>
</feature>
<gene>
    <name evidence="6" type="primary">CSON009347</name>
</gene>
<dbReference type="GO" id="GO:0005524">
    <property type="term" value="F:ATP binding"/>
    <property type="evidence" value="ECO:0007669"/>
    <property type="project" value="UniProtKB-KW"/>
</dbReference>
<accession>A0A336M055</accession>